<dbReference type="Proteomes" id="UP001495147">
    <property type="component" value="Unassembled WGS sequence"/>
</dbReference>
<accession>A0ABV0FVD0</accession>
<evidence type="ECO:0008006" key="4">
    <source>
        <dbReference type="Google" id="ProtNLM"/>
    </source>
</evidence>
<name>A0ABV0FVD0_9BURK</name>
<proteinExistence type="predicted"/>
<gene>
    <name evidence="2" type="ORF">ABDJ85_00215</name>
</gene>
<keyword evidence="3" id="KW-1185">Reference proteome</keyword>
<dbReference type="EMBL" id="JBDPZD010000001">
    <property type="protein sequence ID" value="MEO3689870.1"/>
    <property type="molecule type" value="Genomic_DNA"/>
</dbReference>
<evidence type="ECO:0000313" key="3">
    <source>
        <dbReference type="Proteomes" id="UP001495147"/>
    </source>
</evidence>
<feature type="region of interest" description="Disordered" evidence="1">
    <location>
        <begin position="1"/>
        <end position="30"/>
    </location>
</feature>
<evidence type="ECO:0000313" key="2">
    <source>
        <dbReference type="EMBL" id="MEO3689870.1"/>
    </source>
</evidence>
<sequence length="54" mass="6448">MKVQPRHAALPRRHPMPDLSSEWNADKGRKHESFDTALPWGRRLDLVTRMDRKR</sequence>
<organism evidence="2 3">
    <name type="scientific">Roseateles paludis</name>
    <dbReference type="NCBI Taxonomy" id="3145238"/>
    <lineage>
        <taxon>Bacteria</taxon>
        <taxon>Pseudomonadati</taxon>
        <taxon>Pseudomonadota</taxon>
        <taxon>Betaproteobacteria</taxon>
        <taxon>Burkholderiales</taxon>
        <taxon>Sphaerotilaceae</taxon>
        <taxon>Roseateles</taxon>
    </lineage>
</organism>
<dbReference type="RefSeq" id="WP_347702711.1">
    <property type="nucleotide sequence ID" value="NZ_JBDPZD010000001.1"/>
</dbReference>
<protein>
    <recommendedName>
        <fullName evidence="4">Transposase</fullName>
    </recommendedName>
</protein>
<reference evidence="2 3" key="1">
    <citation type="submission" date="2024-05" db="EMBL/GenBank/DDBJ databases">
        <title>Roseateles sp. DJS-2-20 16S ribosomal RNA gene Genome sequencing and assembly.</title>
        <authorList>
            <person name="Woo H."/>
        </authorList>
    </citation>
    <scope>NUCLEOTIDE SEQUENCE [LARGE SCALE GENOMIC DNA]</scope>
    <source>
        <strain evidence="2 3">DJS-2-20</strain>
    </source>
</reference>
<comment type="caution">
    <text evidence="2">The sequence shown here is derived from an EMBL/GenBank/DDBJ whole genome shotgun (WGS) entry which is preliminary data.</text>
</comment>
<evidence type="ECO:0000256" key="1">
    <source>
        <dbReference type="SAM" id="MobiDB-lite"/>
    </source>
</evidence>